<evidence type="ECO:0000313" key="11">
    <source>
        <dbReference type="EMBL" id="KAJ8358936.1"/>
    </source>
</evidence>
<dbReference type="PANTHER" id="PTHR24391:SF28">
    <property type="entry name" value="ZINC FINGER E-BOX-BINDING HOMEOBOX 2"/>
    <property type="match status" value="1"/>
</dbReference>
<feature type="compositionally biased region" description="Basic and acidic residues" evidence="9">
    <location>
        <begin position="227"/>
        <end position="238"/>
    </location>
</feature>
<sequence length="238" mass="25467">MNPGYCAAVHGRVLKENPFVQFQSEAMGRGCLDYLSLMEDGAEGECGAGRKRLKKTDEGLYACDICDKTFQKSSSLLRHKYEHTGKRPHECNICKKAFKHKHHLIEHSRLHSGEKPYQCDKTPTPPATTCPPLGVSLGLELEGVGQGAGLGGANFLSDSSLDGGLREEEEEEEDQRGVEPGAGGALMNRLPLTRGGEASSEDGSGAELGVEHEAGGMAEGGLQMGRVQERDDGERGTG</sequence>
<evidence type="ECO:0000256" key="1">
    <source>
        <dbReference type="ARBA" id="ARBA00004123"/>
    </source>
</evidence>
<reference evidence="11" key="1">
    <citation type="journal article" date="2023" name="Science">
        <title>Genome structures resolve the early diversification of teleost fishes.</title>
        <authorList>
            <person name="Parey E."/>
            <person name="Louis A."/>
            <person name="Montfort J."/>
            <person name="Bouchez O."/>
            <person name="Roques C."/>
            <person name="Iampietro C."/>
            <person name="Lluch J."/>
            <person name="Castinel A."/>
            <person name="Donnadieu C."/>
            <person name="Desvignes T."/>
            <person name="Floi Bucao C."/>
            <person name="Jouanno E."/>
            <person name="Wen M."/>
            <person name="Mejri S."/>
            <person name="Dirks R."/>
            <person name="Jansen H."/>
            <person name="Henkel C."/>
            <person name="Chen W.J."/>
            <person name="Zahm M."/>
            <person name="Cabau C."/>
            <person name="Klopp C."/>
            <person name="Thompson A.W."/>
            <person name="Robinson-Rechavi M."/>
            <person name="Braasch I."/>
            <person name="Lecointre G."/>
            <person name="Bobe J."/>
            <person name="Postlethwait J.H."/>
            <person name="Berthelot C."/>
            <person name="Roest Crollius H."/>
            <person name="Guiguen Y."/>
        </authorList>
    </citation>
    <scope>NUCLEOTIDE SEQUENCE</scope>
    <source>
        <strain evidence="11">WJC10195</strain>
    </source>
</reference>
<evidence type="ECO:0000256" key="6">
    <source>
        <dbReference type="ARBA" id="ARBA00023125"/>
    </source>
</evidence>
<dbReference type="SMART" id="SM00355">
    <property type="entry name" value="ZnF_C2H2"/>
    <property type="match status" value="2"/>
</dbReference>
<dbReference type="FunFam" id="3.30.160.60:FF:001498">
    <property type="entry name" value="Zinc finger protein 404"/>
    <property type="match status" value="1"/>
</dbReference>
<evidence type="ECO:0000256" key="7">
    <source>
        <dbReference type="ARBA" id="ARBA00023242"/>
    </source>
</evidence>
<evidence type="ECO:0000313" key="12">
    <source>
        <dbReference type="Proteomes" id="UP001152622"/>
    </source>
</evidence>
<evidence type="ECO:0000256" key="2">
    <source>
        <dbReference type="ARBA" id="ARBA00022723"/>
    </source>
</evidence>
<dbReference type="PROSITE" id="PS00028">
    <property type="entry name" value="ZINC_FINGER_C2H2_1"/>
    <property type="match status" value="2"/>
</dbReference>
<evidence type="ECO:0000256" key="9">
    <source>
        <dbReference type="SAM" id="MobiDB-lite"/>
    </source>
</evidence>
<dbReference type="OrthoDB" id="427030at2759"/>
<comment type="caution">
    <text evidence="11">The sequence shown here is derived from an EMBL/GenBank/DDBJ whole genome shotgun (WGS) entry which is preliminary data.</text>
</comment>
<keyword evidence="5" id="KW-0862">Zinc</keyword>
<dbReference type="InterPro" id="IPR051574">
    <property type="entry name" value="ZnF_E-box_Homeobox"/>
</dbReference>
<keyword evidence="2" id="KW-0479">Metal-binding</keyword>
<feature type="compositionally biased region" description="Low complexity" evidence="9">
    <location>
        <begin position="195"/>
        <end position="208"/>
    </location>
</feature>
<dbReference type="GO" id="GO:0045892">
    <property type="term" value="P:negative regulation of DNA-templated transcription"/>
    <property type="evidence" value="ECO:0007669"/>
    <property type="project" value="UniProtKB-ARBA"/>
</dbReference>
<evidence type="ECO:0000256" key="5">
    <source>
        <dbReference type="ARBA" id="ARBA00022833"/>
    </source>
</evidence>
<dbReference type="GO" id="GO:0008270">
    <property type="term" value="F:zinc ion binding"/>
    <property type="evidence" value="ECO:0007669"/>
    <property type="project" value="UniProtKB-KW"/>
</dbReference>
<organism evidence="11 12">
    <name type="scientific">Synaphobranchus kaupii</name>
    <name type="common">Kaup's arrowtooth eel</name>
    <dbReference type="NCBI Taxonomy" id="118154"/>
    <lineage>
        <taxon>Eukaryota</taxon>
        <taxon>Metazoa</taxon>
        <taxon>Chordata</taxon>
        <taxon>Craniata</taxon>
        <taxon>Vertebrata</taxon>
        <taxon>Euteleostomi</taxon>
        <taxon>Actinopterygii</taxon>
        <taxon>Neopterygii</taxon>
        <taxon>Teleostei</taxon>
        <taxon>Anguilliformes</taxon>
        <taxon>Synaphobranchidae</taxon>
        <taxon>Synaphobranchus</taxon>
    </lineage>
</organism>
<dbReference type="Gene3D" id="3.30.160.60">
    <property type="entry name" value="Classic Zinc Finger"/>
    <property type="match status" value="2"/>
</dbReference>
<feature type="domain" description="C2H2-type" evidence="10">
    <location>
        <begin position="89"/>
        <end position="116"/>
    </location>
</feature>
<comment type="subcellular location">
    <subcellularLocation>
        <location evidence="1">Nucleus</location>
    </subcellularLocation>
</comment>
<keyword evidence="4 8" id="KW-0863">Zinc-finger</keyword>
<accession>A0A9Q1IY85</accession>
<dbReference type="InterPro" id="IPR013087">
    <property type="entry name" value="Znf_C2H2_type"/>
</dbReference>
<gene>
    <name evidence="11" type="ORF">SKAU_G00154610</name>
</gene>
<dbReference type="AlphaFoldDB" id="A0A9Q1IY85"/>
<feature type="domain" description="C2H2-type" evidence="10">
    <location>
        <begin position="61"/>
        <end position="88"/>
    </location>
</feature>
<evidence type="ECO:0000259" key="10">
    <source>
        <dbReference type="PROSITE" id="PS50157"/>
    </source>
</evidence>
<dbReference type="SUPFAM" id="SSF57667">
    <property type="entry name" value="beta-beta-alpha zinc fingers"/>
    <property type="match status" value="1"/>
</dbReference>
<name>A0A9Q1IY85_SYNKA</name>
<feature type="region of interest" description="Disordered" evidence="9">
    <location>
        <begin position="150"/>
        <end position="238"/>
    </location>
</feature>
<dbReference type="GO" id="GO:0000978">
    <property type="term" value="F:RNA polymerase II cis-regulatory region sequence-specific DNA binding"/>
    <property type="evidence" value="ECO:0007669"/>
    <property type="project" value="TreeGrafter"/>
</dbReference>
<dbReference type="PROSITE" id="PS50157">
    <property type="entry name" value="ZINC_FINGER_C2H2_2"/>
    <property type="match status" value="2"/>
</dbReference>
<dbReference type="InterPro" id="IPR036236">
    <property type="entry name" value="Znf_C2H2_sf"/>
</dbReference>
<keyword evidence="3" id="KW-0677">Repeat</keyword>
<evidence type="ECO:0000256" key="3">
    <source>
        <dbReference type="ARBA" id="ARBA00022737"/>
    </source>
</evidence>
<evidence type="ECO:0000256" key="8">
    <source>
        <dbReference type="PROSITE-ProRule" id="PRU00042"/>
    </source>
</evidence>
<dbReference type="GO" id="GO:0005634">
    <property type="term" value="C:nucleus"/>
    <property type="evidence" value="ECO:0007669"/>
    <property type="project" value="UniProtKB-SubCell"/>
</dbReference>
<dbReference type="Proteomes" id="UP001152622">
    <property type="component" value="Chromosome 5"/>
</dbReference>
<keyword evidence="12" id="KW-1185">Reference proteome</keyword>
<evidence type="ECO:0000256" key="4">
    <source>
        <dbReference type="ARBA" id="ARBA00022771"/>
    </source>
</evidence>
<keyword evidence="7" id="KW-0539">Nucleus</keyword>
<dbReference type="FunFam" id="3.30.160.60:FF:000744">
    <property type="entry name" value="zinc finger E-box-binding homeobox 1"/>
    <property type="match status" value="1"/>
</dbReference>
<dbReference type="Pfam" id="PF00096">
    <property type="entry name" value="zf-C2H2"/>
    <property type="match status" value="2"/>
</dbReference>
<dbReference type="PANTHER" id="PTHR24391">
    <property type="entry name" value="HISTONE H4 TRANSCRIPTION FACTOR-RELATED"/>
    <property type="match status" value="1"/>
</dbReference>
<dbReference type="EMBL" id="JAINUF010000005">
    <property type="protein sequence ID" value="KAJ8358936.1"/>
    <property type="molecule type" value="Genomic_DNA"/>
</dbReference>
<protein>
    <recommendedName>
        <fullName evidence="10">C2H2-type domain-containing protein</fullName>
    </recommendedName>
</protein>
<proteinExistence type="predicted"/>
<keyword evidence="6" id="KW-0238">DNA-binding</keyword>
<dbReference type="GO" id="GO:0000981">
    <property type="term" value="F:DNA-binding transcription factor activity, RNA polymerase II-specific"/>
    <property type="evidence" value="ECO:0007669"/>
    <property type="project" value="TreeGrafter"/>
</dbReference>